<name>A0A2Z6ETG8_9BURK</name>
<accession>A0A2Z6ETG8</accession>
<organism evidence="1 2">
    <name type="scientific">Mycoavidus cysteinexigens</name>
    <dbReference type="NCBI Taxonomy" id="1553431"/>
    <lineage>
        <taxon>Bacteria</taxon>
        <taxon>Pseudomonadati</taxon>
        <taxon>Pseudomonadota</taxon>
        <taxon>Betaproteobacteria</taxon>
        <taxon>Burkholderiales</taxon>
        <taxon>Burkholderiaceae</taxon>
        <taxon>Mycoavidus</taxon>
    </lineage>
</organism>
<evidence type="ECO:0000313" key="2">
    <source>
        <dbReference type="Proteomes" id="UP000282597"/>
    </source>
</evidence>
<gene>
    <name evidence="1" type="ORF">MCB1EB_0530</name>
</gene>
<reference evidence="1 2" key="1">
    <citation type="journal article" date="2018" name="Microbes Environ.">
        <title>Comparative Genomic Insights into Endofungal Lifestyles of Two Bacterial Endosymbionts, Mycoavidus cysteinexigens and Burkholderia rhizoxinica.</title>
        <authorList>
            <person name="Sharmin D."/>
            <person name="Guo Y."/>
            <person name="Nishizawa T."/>
            <person name="Ohshima S."/>
            <person name="Sato Y."/>
            <person name="Takashima Y."/>
            <person name="Narisawa K."/>
            <person name="Ohta H."/>
        </authorList>
    </citation>
    <scope>NUCLEOTIDE SEQUENCE [LARGE SCALE GENOMIC DNA]</scope>
    <source>
        <strain evidence="1 2">B1-EB</strain>
    </source>
</reference>
<dbReference type="AlphaFoldDB" id="A0A2Z6ETG8"/>
<dbReference type="Proteomes" id="UP000282597">
    <property type="component" value="Chromosome"/>
</dbReference>
<dbReference type="KEGG" id="mcys:MCB1EB_0530"/>
<protein>
    <submittedName>
        <fullName evidence="1">SecA protein</fullName>
    </submittedName>
</protein>
<proteinExistence type="predicted"/>
<evidence type="ECO:0000313" key="1">
    <source>
        <dbReference type="EMBL" id="BBE08691.1"/>
    </source>
</evidence>
<keyword evidence="2" id="KW-1185">Reference proteome</keyword>
<sequence length="443" mass="52674">MIVSFIKEHKNEDTYKYRILSKFEYLACRWDGAIFKVIDKSGKIKYYHYHKEIKPLKGVETVINQLKDGDILNWKQLSVIFGGFERKELIYTNIKKEYYYEDREYHNIYPPLEDPDFLDEILQKAIYELEGSHIIRNLIRLDKIIGCDLARFSFTGLEKGAEIPIKVLVFIPKEGKYPYGMRFSIAPDYINHALHKIKAKRRYYKDEGYYKNKKSASFIFDNSLMQVDYYRINMRKDCYLSDEFVNSLSQFIYDDDTHILEIETKQNKDWIEEEVATAFLMNSELYDKETMYAVKNHFYDNCTKGLKIYKIPQPPFDWTLHLKKIKAKLAQFKEAGVHIENNIKKYILFTKYDISFEYSPDNYLEIYGTQEALALFFLPRTNEELVGFEMVCDYLDEKDVHIVDHFYPEIGEGLFAAIYAHHFGSVKNRIETNIDLTFCYLMG</sequence>
<dbReference type="EMBL" id="AP018150">
    <property type="protein sequence ID" value="BBE08691.1"/>
    <property type="molecule type" value="Genomic_DNA"/>
</dbReference>